<dbReference type="Proteomes" id="UP000607653">
    <property type="component" value="Unassembled WGS sequence"/>
</dbReference>
<feature type="region of interest" description="Disordered" evidence="2">
    <location>
        <begin position="1659"/>
        <end position="1992"/>
    </location>
</feature>
<feature type="compositionally biased region" description="Polar residues" evidence="2">
    <location>
        <begin position="2285"/>
        <end position="2296"/>
    </location>
</feature>
<feature type="region of interest" description="Disordered" evidence="2">
    <location>
        <begin position="2550"/>
        <end position="2603"/>
    </location>
</feature>
<feature type="compositionally biased region" description="Basic and acidic residues" evidence="2">
    <location>
        <begin position="2322"/>
        <end position="2339"/>
    </location>
</feature>
<feature type="region of interest" description="Disordered" evidence="2">
    <location>
        <begin position="1"/>
        <end position="50"/>
    </location>
</feature>
<feature type="compositionally biased region" description="Basic and acidic residues" evidence="2">
    <location>
        <begin position="1920"/>
        <end position="1930"/>
    </location>
</feature>
<feature type="compositionally biased region" description="Basic and acidic residues" evidence="2">
    <location>
        <begin position="2252"/>
        <end position="2261"/>
    </location>
</feature>
<feature type="region of interest" description="Disordered" evidence="2">
    <location>
        <begin position="2434"/>
        <end position="2462"/>
    </location>
</feature>
<comment type="caution">
    <text evidence="3">The sequence shown here is derived from an EMBL/GenBank/DDBJ whole genome shotgun (WGS) entry which is preliminary data.</text>
</comment>
<feature type="compositionally biased region" description="Basic and acidic residues" evidence="2">
    <location>
        <begin position="1353"/>
        <end position="1368"/>
    </location>
</feature>
<feature type="compositionally biased region" description="Polar residues" evidence="2">
    <location>
        <begin position="1"/>
        <end position="15"/>
    </location>
</feature>
<feature type="compositionally biased region" description="Basic and acidic residues" evidence="2">
    <location>
        <begin position="1683"/>
        <end position="1694"/>
    </location>
</feature>
<evidence type="ECO:0000313" key="3">
    <source>
        <dbReference type="EMBL" id="DAD34478.1"/>
    </source>
</evidence>
<feature type="region of interest" description="Disordered" evidence="2">
    <location>
        <begin position="2160"/>
        <end position="2186"/>
    </location>
</feature>
<evidence type="ECO:0000256" key="2">
    <source>
        <dbReference type="SAM" id="MobiDB-lite"/>
    </source>
</evidence>
<feature type="region of interest" description="Disordered" evidence="2">
    <location>
        <begin position="1401"/>
        <end position="1469"/>
    </location>
</feature>
<feature type="compositionally biased region" description="Basic and acidic residues" evidence="2">
    <location>
        <begin position="384"/>
        <end position="394"/>
    </location>
</feature>
<feature type="compositionally biased region" description="Basic and acidic residues" evidence="2">
    <location>
        <begin position="2227"/>
        <end position="2239"/>
    </location>
</feature>
<keyword evidence="1" id="KW-0175">Coiled coil</keyword>
<feature type="compositionally biased region" description="Basic and acidic residues" evidence="2">
    <location>
        <begin position="1149"/>
        <end position="1173"/>
    </location>
</feature>
<feature type="compositionally biased region" description="Basic and acidic residues" evidence="2">
    <location>
        <begin position="2118"/>
        <end position="2134"/>
    </location>
</feature>
<gene>
    <name evidence="3" type="ORF">HUJ06_005118</name>
</gene>
<feature type="compositionally biased region" description="Basic and acidic residues" evidence="2">
    <location>
        <begin position="2160"/>
        <end position="2174"/>
    </location>
</feature>
<feature type="compositionally biased region" description="Basic and acidic residues" evidence="2">
    <location>
        <begin position="2353"/>
        <end position="2385"/>
    </location>
</feature>
<feature type="compositionally biased region" description="Basic and acidic residues" evidence="2">
    <location>
        <begin position="1450"/>
        <end position="1460"/>
    </location>
</feature>
<dbReference type="PANTHER" id="PTHR35511">
    <property type="entry name" value="A-KINASE ANCHOR-LIKE PROTEIN"/>
    <property type="match status" value="1"/>
</dbReference>
<protein>
    <submittedName>
        <fullName evidence="3">Uncharacterized protein</fullName>
    </submittedName>
</protein>
<feature type="region of interest" description="Disordered" evidence="2">
    <location>
        <begin position="203"/>
        <end position="223"/>
    </location>
</feature>
<feature type="region of interest" description="Disordered" evidence="2">
    <location>
        <begin position="1149"/>
        <end position="1176"/>
    </location>
</feature>
<feature type="compositionally biased region" description="Basic and acidic residues" evidence="2">
    <location>
        <begin position="1490"/>
        <end position="1513"/>
    </location>
</feature>
<feature type="compositionally biased region" description="Acidic residues" evidence="2">
    <location>
        <begin position="2107"/>
        <end position="2117"/>
    </location>
</feature>
<feature type="compositionally biased region" description="Basic and acidic residues" evidence="2">
    <location>
        <begin position="134"/>
        <end position="152"/>
    </location>
</feature>
<feature type="compositionally biased region" description="Basic and acidic residues" evidence="2">
    <location>
        <begin position="1937"/>
        <end position="1976"/>
    </location>
</feature>
<feature type="region of interest" description="Disordered" evidence="2">
    <location>
        <begin position="322"/>
        <end position="441"/>
    </location>
</feature>
<feature type="compositionally biased region" description="Basic and acidic residues" evidence="2">
    <location>
        <begin position="962"/>
        <end position="972"/>
    </location>
</feature>
<feature type="compositionally biased region" description="Basic and acidic residues" evidence="2">
    <location>
        <begin position="2011"/>
        <end position="2036"/>
    </location>
</feature>
<feature type="coiled-coil region" evidence="1">
    <location>
        <begin position="1248"/>
        <end position="1299"/>
    </location>
</feature>
<feature type="compositionally biased region" description="Basic and acidic residues" evidence="2">
    <location>
        <begin position="721"/>
        <end position="738"/>
    </location>
</feature>
<name>A0A822YZ14_NELNU</name>
<feature type="compositionally biased region" description="Basic and acidic residues" evidence="2">
    <location>
        <begin position="406"/>
        <end position="441"/>
    </location>
</feature>
<feature type="compositionally biased region" description="Basic and acidic residues" evidence="2">
    <location>
        <begin position="1760"/>
        <end position="1822"/>
    </location>
</feature>
<evidence type="ECO:0000256" key="1">
    <source>
        <dbReference type="SAM" id="Coils"/>
    </source>
</evidence>
<feature type="compositionally biased region" description="Polar residues" evidence="2">
    <location>
        <begin position="24"/>
        <end position="35"/>
    </location>
</feature>
<feature type="region of interest" description="Disordered" evidence="2">
    <location>
        <begin position="786"/>
        <end position="817"/>
    </location>
</feature>
<feature type="region of interest" description="Disordered" evidence="2">
    <location>
        <begin position="2011"/>
        <end position="2037"/>
    </location>
</feature>
<feature type="region of interest" description="Disordered" evidence="2">
    <location>
        <begin position="1023"/>
        <end position="1062"/>
    </location>
</feature>
<feature type="region of interest" description="Disordered" evidence="2">
    <location>
        <begin position="2212"/>
        <end position="2385"/>
    </location>
</feature>
<feature type="compositionally biased region" description="Basic and acidic residues" evidence="2">
    <location>
        <begin position="788"/>
        <end position="799"/>
    </location>
</feature>
<feature type="region of interest" description="Disordered" evidence="2">
    <location>
        <begin position="499"/>
        <end position="521"/>
    </location>
</feature>
<feature type="coiled-coil region" evidence="1">
    <location>
        <begin position="877"/>
        <end position="904"/>
    </location>
</feature>
<feature type="region of interest" description="Disordered" evidence="2">
    <location>
        <begin position="2058"/>
        <end position="2134"/>
    </location>
</feature>
<evidence type="ECO:0000313" key="4">
    <source>
        <dbReference type="Proteomes" id="UP000607653"/>
    </source>
</evidence>
<sequence length="2772" mass="309333">MATGSEISSESVSVTKTERESRKLSSSQLDTTIHGSSLGELQKVEGGLDTPDEIIRKSTKIEDFEAAPNGKNETVSPIFEGNINTSEGENFLASPSLSNVAARETCGAYDIGEANEELIKEGGFEEETQLQKDQISDAKQDRHGIKERDKIDPVSVDMSLENETEDEKSEKSSEFPLIKNIEDHVGEKLSSLPILPASVEQNLQEGQIKTGDESKVGERNGTQLEIPGLDAETIVDEQASIENPKNTEDAKLEFRGKVIQILKVVPHHDQEVTFLTPDSTGESLKVDAAEACIRGVSKDSNEVTDVTTIKQDVEQNIQEAECKEKEKSTNLAGMEKGSQAIGQIEKTEEEKQHGEESPKDSLESSSISTVKMSAKIQNDEEDTLVNKEEIHDDLDIPSLAMSTETSLEKIEPQEGGEHEETSNLALEKESPDSIDSSKKIENAKRSIDPFFIKDKETARREDEKLILSKSEVPTEEPCVIEGKDQTNINEKIKGLENCERTSKEELAQPSLQNDESDVDNLEKPLVVMSEQLQTAEEDNNEGNLEATDPSEMTVCKEIERTSKYLDGTSITHSLIEETAEASEEQEKVANLDRAPLGEGKHIDALSKSMEEAILEQEKTIDSTPTVGLNLQTSGVEVEKPEKFGSLYPMEKLEIIDSSEKIIVEMAKQGTDETRLHKIETECKDIEKIIEEDSHITEHNTLSAGNKTVDHNGEEEGNNGLRKSDPDMRSEDQSYKTDDTNEAAKNAIINKEVSEQPKIVGPHEEGTEQQVINEESTVNDLLTESIAEETSKEGSPEDQIKPTGEVSEEFVTSEGEKTKNRIVENISVKDNSTGPVKENCQETEIPRELGTHCAEEQTEKQIVKEDSIVEDISKVSTVEAVKESSQEDEMEAERLNEEVKDFSLEPSERNIEAMDCREEADMIILKHETDANKSLDPSCITEEEIWKKENTMDHVASESQEVEPEKEKMEDECNLVSDEKILATAESAEKEIFGAEHLDEGENEENIIKSEMLVGASETVSKFEDKGAEITSGTETTANKKNSNEELEDEEGENFNFTKSDPEKNISEFKDDIILQRKKTIECTDPSEDRKPEMLKDDKNLETIPEKIKLDIKNSFDEFCEDLEKAGACENTEKDNLELEQEEGIVKKFDESIHGSGKEDKVENVTVKLDRNPTDVDSGEILERDYESVAEDQSHVTVLKTEESKIQEDSMAIKDYNNASFENQVVTQIFQGDEQQSTNIEGIEPKLEIEDHTGEKEKANEAIKNVISNESEEGDDKVDIKNTEKQVIEEEDNAKDLHTESLGDRTLEVDSDLVSTELIIKETAIEETTDTATLKDKEELNKNPEYSLLIESSREETIEKESSQKHMDDSSVVPEVSEEQVVDEEIIDTLSTRSVAEEAVKEVSQEVKKEPVGEAHEELEPTSKSEATKKMTVEEDSAAKDHSTVPVSENSQKDEKCRELGTDDASGVTGKQIAENDGTIKDISVVSIEEEAAREGSQEDKMEAERLKNVKESEQISMEKNFEATNHTEEIKAMMTSINEEDSTNCPDASCVRETSSEEVQQKDNNEKLAVSEEQIKEALDKEDNNNKNLDMAPITVVTEGTSLQETEPGGHGIHVEHVKIEKTTNSSDKTEKEILAAEKVIRDEGEPERKCEMQVEVSDTALGFDDQGIEITTQTEPTYSKAPLDDKSEEKLHETSTIASKEQELESIEESKNIKDEAPVENETQDKDKEIAFSANTIEEMSTQKEELKKLEEIPQMQSDDTKKENPNQELQEEKGEKLNKPTELDAGKHIPELNHDSTSEVEITKDIEASENRKMETLKDEEGLEESLENEGQPFDKVPEYLEKTGPGANTEKGIMQLETEDDRVKNIEESFKKSPKESKLENTATILDKTDDNEETIETPDAGKNGNLQEEILGDVDPGEKLERSHESFDEESENLEKAEPELKVENDHNEQVNKLNDTAREEISKEELSKGIKDASASEEFSEQISEENGALNNLCPKLVNEETIKENIQESKKEENKVEEQATALEHEDQSKALEVVDEQKEKLNLIPKELKDVGASESTEKEVTEEKGVSLGPYLVSLEEKTYKESQGDEKGEKATTKLDTEDQNYDLEVEEPDRANESETLNGEKTEKKIIEEEQALKETCREFCVDEIIRSHQEDEKEGKKIGEDGSKMVSGDKNGEEIGKNATTKYSIAKEEVKSSHFVLEEQKLEMAGSNNQIETVTMEDKGEPQDKVGNETEEISEIVPKILIHERVKTNEDEAESTTEYTSAQKDLIEVEKLKNTCSNLESSSSDITEDLHKKDEEVPNSNHDTAQTEASCEEKPENGSQVMRDDEIKTSIPAKQAETELNIQKEKREGRHFSDEAPVEEILKKEDEEKHDDGKIHKTICAENNGETQVPEKEDMVVILSTEQATKGRDITDDAEVFDVLPDIQPPAEEVSPKASTKKVPEITDSPQSIETFQKASDAILEERTTRKEVSVSTEQATEGRDITDDAEVFDVLPDIQPPAEEVSPKASTKKVPEITDSPQSIETFQKASDAILEERITRKEVSVSTEQATEGRDITDDAEVFDVLSDIQPPAEEVSPKASTKKVPEITDSPQSIETFQKASDAILEERTTRKEVSVSTEQATEGRDITDDAEVFDVLPDIQPPAEEVSPKASTKKVPEITDSPQSIETFQKASDAILEERTTRKEVSVSTEQATEGRDITDDAEVFDVLPDIQPPAEEVSPKASTKKVPEITDSPQSIETFQKASDAILEERTTRKEVSVFY</sequence>
<feature type="compositionally biased region" description="Basic and acidic residues" evidence="2">
    <location>
        <begin position="1701"/>
        <end position="1731"/>
    </location>
</feature>
<feature type="region of interest" description="Disordered" evidence="2">
    <location>
        <begin position="1490"/>
        <end position="1527"/>
    </location>
</feature>
<reference evidence="3 4" key="1">
    <citation type="journal article" date="2020" name="Mol. Biol. Evol.">
        <title>Distinct Expression and Methylation Patterns for Genes with Different Fates following a Single Whole-Genome Duplication in Flowering Plants.</title>
        <authorList>
            <person name="Shi T."/>
            <person name="Rahmani R.S."/>
            <person name="Gugger P.F."/>
            <person name="Wang M."/>
            <person name="Li H."/>
            <person name="Zhang Y."/>
            <person name="Li Z."/>
            <person name="Wang Q."/>
            <person name="Van de Peer Y."/>
            <person name="Marchal K."/>
            <person name="Chen J."/>
        </authorList>
    </citation>
    <scope>NUCLEOTIDE SEQUENCE [LARGE SCALE GENOMIC DNA]</scope>
    <source>
        <tissue evidence="3">Leaf</tissue>
    </source>
</reference>
<feature type="compositionally biased region" description="Basic and acidic residues" evidence="2">
    <location>
        <begin position="1401"/>
        <end position="1442"/>
    </location>
</feature>
<feature type="region of interest" description="Disordered" evidence="2">
    <location>
        <begin position="1353"/>
        <end position="1379"/>
    </location>
</feature>
<organism evidence="3 4">
    <name type="scientific">Nelumbo nucifera</name>
    <name type="common">Sacred lotus</name>
    <dbReference type="NCBI Taxonomy" id="4432"/>
    <lineage>
        <taxon>Eukaryota</taxon>
        <taxon>Viridiplantae</taxon>
        <taxon>Streptophyta</taxon>
        <taxon>Embryophyta</taxon>
        <taxon>Tracheophyta</taxon>
        <taxon>Spermatophyta</taxon>
        <taxon>Magnoliopsida</taxon>
        <taxon>Proteales</taxon>
        <taxon>Nelumbonaceae</taxon>
        <taxon>Nelumbo</taxon>
    </lineage>
</organism>
<feature type="region of interest" description="Disordered" evidence="2">
    <location>
        <begin position="2619"/>
        <end position="2675"/>
    </location>
</feature>
<feature type="region of interest" description="Disordered" evidence="2">
    <location>
        <begin position="695"/>
        <end position="773"/>
    </location>
</feature>
<feature type="region of interest" description="Disordered" evidence="2">
    <location>
        <begin position="950"/>
        <end position="972"/>
    </location>
</feature>
<feature type="compositionally biased region" description="Basic and acidic residues" evidence="2">
    <location>
        <begin position="2083"/>
        <end position="2106"/>
    </location>
</feature>
<feature type="compositionally biased region" description="Basic and acidic residues" evidence="2">
    <location>
        <begin position="1864"/>
        <end position="1882"/>
    </location>
</feature>
<accession>A0A822YZ14</accession>
<dbReference type="EMBL" id="DUZY01000004">
    <property type="protein sequence ID" value="DAD34478.1"/>
    <property type="molecule type" value="Genomic_DNA"/>
</dbReference>
<feature type="compositionally biased region" description="Basic and acidic residues" evidence="2">
    <location>
        <begin position="1742"/>
        <end position="1753"/>
    </location>
</feature>
<feature type="region of interest" description="Disordered" evidence="2">
    <location>
        <begin position="2474"/>
        <end position="2531"/>
    </location>
</feature>
<feature type="region of interest" description="Disordered" evidence="2">
    <location>
        <begin position="2692"/>
        <end position="2745"/>
    </location>
</feature>
<feature type="compositionally biased region" description="Basic and acidic residues" evidence="2">
    <location>
        <begin position="345"/>
        <end position="362"/>
    </location>
</feature>
<proteinExistence type="predicted"/>
<feature type="compositionally biased region" description="Polar residues" evidence="2">
    <location>
        <begin position="2309"/>
        <end position="2320"/>
    </location>
</feature>
<feature type="compositionally biased region" description="Basic and acidic residues" evidence="2">
    <location>
        <begin position="2058"/>
        <end position="2073"/>
    </location>
</feature>
<feature type="region of interest" description="Disordered" evidence="2">
    <location>
        <begin position="122"/>
        <end position="175"/>
    </location>
</feature>
<dbReference type="PANTHER" id="PTHR35511:SF2">
    <property type="entry name" value="A-KINASE ANCHOR-LIKE PROTEIN"/>
    <property type="match status" value="1"/>
</dbReference>
<keyword evidence="4" id="KW-1185">Reference proteome</keyword>